<dbReference type="GO" id="GO:0044550">
    <property type="term" value="P:secondary metabolite biosynthetic process"/>
    <property type="evidence" value="ECO:0007669"/>
    <property type="project" value="TreeGrafter"/>
</dbReference>
<dbReference type="InterPro" id="IPR020806">
    <property type="entry name" value="PKS_PP-bd"/>
</dbReference>
<protein>
    <recommendedName>
        <fullName evidence="3">Carrier domain-containing protein</fullName>
    </recommendedName>
</protein>
<name>A0A4V3UMT9_9EURO</name>
<dbReference type="GO" id="GO:0031177">
    <property type="term" value="F:phosphopantetheine binding"/>
    <property type="evidence" value="ECO:0007669"/>
    <property type="project" value="InterPro"/>
</dbReference>
<dbReference type="InterPro" id="IPR036291">
    <property type="entry name" value="NAD(P)-bd_dom_sf"/>
</dbReference>
<dbReference type="SUPFAM" id="SSF47336">
    <property type="entry name" value="ACP-like"/>
    <property type="match status" value="1"/>
</dbReference>
<gene>
    <name evidence="4" type="ORF">EYZ11_011959</name>
</gene>
<dbReference type="PROSITE" id="PS50075">
    <property type="entry name" value="CARRIER"/>
    <property type="match status" value="1"/>
</dbReference>
<dbReference type="Gene3D" id="1.10.1200.10">
    <property type="entry name" value="ACP-like"/>
    <property type="match status" value="1"/>
</dbReference>
<dbReference type="EMBL" id="SOSA01000807">
    <property type="protein sequence ID" value="THC88594.1"/>
    <property type="molecule type" value="Genomic_DNA"/>
</dbReference>
<dbReference type="SMART" id="SM00823">
    <property type="entry name" value="PKS_PP"/>
    <property type="match status" value="1"/>
</dbReference>
<dbReference type="Pfam" id="PF08659">
    <property type="entry name" value="KR"/>
    <property type="match status" value="1"/>
</dbReference>
<dbReference type="InterPro" id="IPR036736">
    <property type="entry name" value="ACP-like_sf"/>
</dbReference>
<keyword evidence="5" id="KW-1185">Reference proteome</keyword>
<dbReference type="InterPro" id="IPR013968">
    <property type="entry name" value="PKS_KR"/>
</dbReference>
<dbReference type="PANTHER" id="PTHR43775">
    <property type="entry name" value="FATTY ACID SYNTHASE"/>
    <property type="match status" value="1"/>
</dbReference>
<dbReference type="Gene3D" id="3.40.50.720">
    <property type="entry name" value="NAD(P)-binding Rossmann-like Domain"/>
    <property type="match status" value="1"/>
</dbReference>
<dbReference type="InterPro" id="IPR009081">
    <property type="entry name" value="PP-bd_ACP"/>
</dbReference>
<sequence length="254" mass="27569">MPPVRGCIQATVALQNWIVSTSSKVTGSWNLHEALPHGLDFFVLLASVNGIFGNRAQANYATGNTFKDALAHYRLVHRQKAVSIDLGLMVSEGVVAQNELIALLDHYCNLSLPLLSADDAQVIVGIEMSSTVVAKGIDLHHSIRRPIFSHLFQIGPNRSQTVVDNTNTAAINRSTALKVAMSPDEAAKFLGMSSSDVEPSKPIHAYGIDSLVAVDLKNWFEREVGANVSVFDLMGNLSFRQLSALAAEQSRFRS</sequence>
<proteinExistence type="predicted"/>
<dbReference type="GO" id="GO:0004312">
    <property type="term" value="F:fatty acid synthase activity"/>
    <property type="evidence" value="ECO:0007669"/>
    <property type="project" value="TreeGrafter"/>
</dbReference>
<dbReference type="InterPro" id="IPR057326">
    <property type="entry name" value="KR_dom"/>
</dbReference>
<keyword evidence="1" id="KW-0596">Phosphopantetheine</keyword>
<dbReference type="SMART" id="SM00822">
    <property type="entry name" value="PKS_KR"/>
    <property type="match status" value="1"/>
</dbReference>
<dbReference type="Proteomes" id="UP000308092">
    <property type="component" value="Unassembled WGS sequence"/>
</dbReference>
<dbReference type="VEuPathDB" id="FungiDB:EYZ11_011959"/>
<dbReference type="SUPFAM" id="SSF51735">
    <property type="entry name" value="NAD(P)-binding Rossmann-fold domains"/>
    <property type="match status" value="1"/>
</dbReference>
<feature type="domain" description="Carrier" evidence="3">
    <location>
        <begin position="173"/>
        <end position="250"/>
    </location>
</feature>
<dbReference type="STRING" id="1220188.A0A4V3UMT9"/>
<dbReference type="Pfam" id="PF23297">
    <property type="entry name" value="ACP_SdgA_C"/>
    <property type="match status" value="1"/>
</dbReference>
<evidence type="ECO:0000259" key="3">
    <source>
        <dbReference type="PROSITE" id="PS50075"/>
    </source>
</evidence>
<evidence type="ECO:0000256" key="2">
    <source>
        <dbReference type="ARBA" id="ARBA00022553"/>
    </source>
</evidence>
<accession>A0A4V3UMT9</accession>
<dbReference type="GO" id="GO:0006633">
    <property type="term" value="P:fatty acid biosynthetic process"/>
    <property type="evidence" value="ECO:0007669"/>
    <property type="project" value="TreeGrafter"/>
</dbReference>
<comment type="caution">
    <text evidence="4">The sequence shown here is derived from an EMBL/GenBank/DDBJ whole genome shotgun (WGS) entry which is preliminary data.</text>
</comment>
<dbReference type="InterPro" id="IPR050091">
    <property type="entry name" value="PKS_NRPS_Biosynth_Enz"/>
</dbReference>
<reference evidence="4 5" key="1">
    <citation type="submission" date="2019-03" db="EMBL/GenBank/DDBJ databases">
        <title>The genome sequence of a newly discovered highly antifungal drug resistant Aspergillus species, Aspergillus tanneri NIH 1004.</title>
        <authorList>
            <person name="Mounaud S."/>
            <person name="Singh I."/>
            <person name="Joardar V."/>
            <person name="Pakala S."/>
            <person name="Pakala S."/>
            <person name="Venepally P."/>
            <person name="Hoover J."/>
            <person name="Nierman W."/>
            <person name="Chung J."/>
            <person name="Losada L."/>
        </authorList>
    </citation>
    <scope>NUCLEOTIDE SEQUENCE [LARGE SCALE GENOMIC DNA]</scope>
    <source>
        <strain evidence="4 5">NIH1004</strain>
    </source>
</reference>
<evidence type="ECO:0000256" key="1">
    <source>
        <dbReference type="ARBA" id="ARBA00022450"/>
    </source>
</evidence>
<dbReference type="AlphaFoldDB" id="A0A4V3UMT9"/>
<dbReference type="PANTHER" id="PTHR43775:SF29">
    <property type="entry name" value="ASPERFURANONE POLYKETIDE SYNTHASE AFOG-RELATED"/>
    <property type="match status" value="1"/>
</dbReference>
<evidence type="ECO:0000313" key="4">
    <source>
        <dbReference type="EMBL" id="THC88594.1"/>
    </source>
</evidence>
<evidence type="ECO:0000313" key="5">
    <source>
        <dbReference type="Proteomes" id="UP000308092"/>
    </source>
</evidence>
<organism evidence="4 5">
    <name type="scientific">Aspergillus tanneri</name>
    <dbReference type="NCBI Taxonomy" id="1220188"/>
    <lineage>
        <taxon>Eukaryota</taxon>
        <taxon>Fungi</taxon>
        <taxon>Dikarya</taxon>
        <taxon>Ascomycota</taxon>
        <taxon>Pezizomycotina</taxon>
        <taxon>Eurotiomycetes</taxon>
        <taxon>Eurotiomycetidae</taxon>
        <taxon>Eurotiales</taxon>
        <taxon>Aspergillaceae</taxon>
        <taxon>Aspergillus</taxon>
        <taxon>Aspergillus subgen. Circumdati</taxon>
    </lineage>
</organism>
<keyword evidence="2" id="KW-0597">Phosphoprotein</keyword>